<organism evidence="1 2">
    <name type="scientific">Cichorium intybus</name>
    <name type="common">Chicory</name>
    <dbReference type="NCBI Taxonomy" id="13427"/>
    <lineage>
        <taxon>Eukaryota</taxon>
        <taxon>Viridiplantae</taxon>
        <taxon>Streptophyta</taxon>
        <taxon>Embryophyta</taxon>
        <taxon>Tracheophyta</taxon>
        <taxon>Spermatophyta</taxon>
        <taxon>Magnoliopsida</taxon>
        <taxon>eudicotyledons</taxon>
        <taxon>Gunneridae</taxon>
        <taxon>Pentapetalae</taxon>
        <taxon>asterids</taxon>
        <taxon>campanulids</taxon>
        <taxon>Asterales</taxon>
        <taxon>Asteraceae</taxon>
        <taxon>Cichorioideae</taxon>
        <taxon>Cichorieae</taxon>
        <taxon>Cichoriinae</taxon>
        <taxon>Cichorium</taxon>
    </lineage>
</organism>
<sequence>MLDRRTDSLFDIMRLRLRSSIRNVRTGKRKDGFLRWVNQGTFMRIGLLRGKPNSKKIIRRNIVVGGGENRRQHDWKSALDGRGR</sequence>
<proteinExistence type="predicted"/>
<keyword evidence="2" id="KW-1185">Reference proteome</keyword>
<reference evidence="1 2" key="2">
    <citation type="journal article" date="2022" name="Mol. Ecol. Resour.">
        <title>The genomes of chicory, endive, great burdock and yacon provide insights into Asteraceae paleo-polyploidization history and plant inulin production.</title>
        <authorList>
            <person name="Fan W."/>
            <person name="Wang S."/>
            <person name="Wang H."/>
            <person name="Wang A."/>
            <person name="Jiang F."/>
            <person name="Liu H."/>
            <person name="Zhao H."/>
            <person name="Xu D."/>
            <person name="Zhang Y."/>
        </authorList>
    </citation>
    <scope>NUCLEOTIDE SEQUENCE [LARGE SCALE GENOMIC DNA]</scope>
    <source>
        <strain evidence="2">cv. Punajuju</strain>
        <tissue evidence="1">Leaves</tissue>
    </source>
</reference>
<evidence type="ECO:0000313" key="1">
    <source>
        <dbReference type="EMBL" id="KAI3740007.1"/>
    </source>
</evidence>
<gene>
    <name evidence="1" type="ORF">L2E82_30423</name>
</gene>
<dbReference type="EMBL" id="CM042013">
    <property type="protein sequence ID" value="KAI3740007.1"/>
    <property type="molecule type" value="Genomic_DNA"/>
</dbReference>
<comment type="caution">
    <text evidence="1">The sequence shown here is derived from an EMBL/GenBank/DDBJ whole genome shotgun (WGS) entry which is preliminary data.</text>
</comment>
<accession>A0ACB9D115</accession>
<reference evidence="2" key="1">
    <citation type="journal article" date="2022" name="Mol. Ecol. Resour.">
        <title>The genomes of chicory, endive, great burdock and yacon provide insights into Asteraceae palaeo-polyploidization history and plant inulin production.</title>
        <authorList>
            <person name="Fan W."/>
            <person name="Wang S."/>
            <person name="Wang H."/>
            <person name="Wang A."/>
            <person name="Jiang F."/>
            <person name="Liu H."/>
            <person name="Zhao H."/>
            <person name="Xu D."/>
            <person name="Zhang Y."/>
        </authorList>
    </citation>
    <scope>NUCLEOTIDE SEQUENCE [LARGE SCALE GENOMIC DNA]</scope>
    <source>
        <strain evidence="2">cv. Punajuju</strain>
    </source>
</reference>
<protein>
    <submittedName>
        <fullName evidence="1">Uncharacterized protein</fullName>
    </submittedName>
</protein>
<dbReference type="Proteomes" id="UP001055811">
    <property type="component" value="Linkage Group LG05"/>
</dbReference>
<name>A0ACB9D115_CICIN</name>
<evidence type="ECO:0000313" key="2">
    <source>
        <dbReference type="Proteomes" id="UP001055811"/>
    </source>
</evidence>